<reference evidence="1 2" key="1">
    <citation type="submission" date="2022-01" db="EMBL/GenBank/DDBJ databases">
        <title>Whole genome-based taxonomy of the Shewanellaceae.</title>
        <authorList>
            <person name="Martin-Rodriguez A.J."/>
        </authorList>
    </citation>
    <scope>NUCLEOTIDE SEQUENCE [LARGE SCALE GENOMIC DNA]</scope>
    <source>
        <strain evidence="1 2">DSM 21332</strain>
    </source>
</reference>
<protein>
    <submittedName>
        <fullName evidence="1">STAS/SEC14 domain-containing protein</fullName>
    </submittedName>
</protein>
<organism evidence="1 2">
    <name type="scientific">Shewanella corallii</name>
    <dbReference type="NCBI Taxonomy" id="560080"/>
    <lineage>
        <taxon>Bacteria</taxon>
        <taxon>Pseudomonadati</taxon>
        <taxon>Pseudomonadota</taxon>
        <taxon>Gammaproteobacteria</taxon>
        <taxon>Alteromonadales</taxon>
        <taxon>Shewanellaceae</taxon>
        <taxon>Shewanella</taxon>
    </lineage>
</organism>
<dbReference type="EMBL" id="JAKIKT010000005">
    <property type="protein sequence ID" value="MCL2914768.1"/>
    <property type="molecule type" value="Genomic_DNA"/>
</dbReference>
<evidence type="ECO:0000313" key="2">
    <source>
        <dbReference type="Proteomes" id="UP001202831"/>
    </source>
</evidence>
<dbReference type="SUPFAM" id="SSF52091">
    <property type="entry name" value="SpoIIaa-like"/>
    <property type="match status" value="1"/>
</dbReference>
<dbReference type="Gene3D" id="3.40.50.10600">
    <property type="entry name" value="SpoIIaa-like domains"/>
    <property type="match status" value="1"/>
</dbReference>
<gene>
    <name evidence="1" type="ORF">L2725_13410</name>
</gene>
<accession>A0ABT0N8I2</accession>
<dbReference type="InterPro" id="IPR038396">
    <property type="entry name" value="SpoIIAA-like_sf"/>
</dbReference>
<dbReference type="Proteomes" id="UP001202831">
    <property type="component" value="Unassembled WGS sequence"/>
</dbReference>
<dbReference type="InterPro" id="IPR021866">
    <property type="entry name" value="SpoIIAA-like"/>
</dbReference>
<sequence length="125" mass="13979">MLTLLPDFPHDTVAVVAQDLLCSDDYAQVLEPAIESRLQDHASIRLWYEFDASFKGITVGTLWNEAMLGFFHLSDFSRIVVLADDAVMRGMAQTLAGMMPCPVKIYSTSERESARAWLQKEPVAV</sequence>
<name>A0ABT0N8I2_9GAMM</name>
<evidence type="ECO:0000313" key="1">
    <source>
        <dbReference type="EMBL" id="MCL2914768.1"/>
    </source>
</evidence>
<dbReference type="InterPro" id="IPR036513">
    <property type="entry name" value="STAS_dom_sf"/>
</dbReference>
<comment type="caution">
    <text evidence="1">The sequence shown here is derived from an EMBL/GenBank/DDBJ whole genome shotgun (WGS) entry which is preliminary data.</text>
</comment>
<dbReference type="RefSeq" id="WP_249249427.1">
    <property type="nucleotide sequence ID" value="NZ_JAKIKT010000005.1"/>
</dbReference>
<proteinExistence type="predicted"/>
<keyword evidence="2" id="KW-1185">Reference proteome</keyword>
<dbReference type="Pfam" id="PF11964">
    <property type="entry name" value="SpoIIAA-like"/>
    <property type="match status" value="1"/>
</dbReference>